<gene>
    <name evidence="3" type="primary">LOC103127273</name>
</gene>
<dbReference type="SMART" id="SM00349">
    <property type="entry name" value="KRAB"/>
    <property type="match status" value="1"/>
</dbReference>
<dbReference type="InterPro" id="IPR039938">
    <property type="entry name" value="Sp4-like"/>
</dbReference>
<evidence type="ECO:0000313" key="3">
    <source>
        <dbReference type="RefSeq" id="XP_060032650.1"/>
    </source>
</evidence>
<dbReference type="InterPro" id="IPR001909">
    <property type="entry name" value="KRAB"/>
</dbReference>
<dbReference type="PANTHER" id="PTHR14947">
    <property type="entry name" value="ZINC FINGER PROTEIN"/>
    <property type="match status" value="1"/>
</dbReference>
<evidence type="ECO:0000313" key="2">
    <source>
        <dbReference type="Proteomes" id="UP001652624"/>
    </source>
</evidence>
<dbReference type="SUPFAM" id="SSF109640">
    <property type="entry name" value="KRAB domain (Kruppel-associated box)"/>
    <property type="match status" value="1"/>
</dbReference>
<protein>
    <submittedName>
        <fullName evidence="3">Zinc finger protein 844-like isoform X3</fullName>
    </submittedName>
</protein>
<sequence length="353" mass="39888">MTKTQGPLSFEDVAVDFSREEWQLLSPSQKALYRDTMLETHSNLVSVEFPKLTHQVPSLHPSSLHRLSGCQARFPPVVGERRTTVDGEGSRQVSELCRLSWGLEPRIFLMEGHQMVARTVQRMLVAQRRLLLRDLRQKDFTSAVIVGDCFPVSRSSCSISKRTQKRGLSRVSSVKKPSSQSQPLSVTSRHVIKRESCTDATSVGKLFLSSRLSLYTRKLIQERDLSNAQYVRKPSRQKLISLHITELTQERDRMNALSVTRPSHKIYISLFTSELTQARNHISAPTVGKPSPRKATSQSIRGLTQVRSRTTATLVKKPSPVSHSSWFITEHTQERDHISVLTVAKPAPPRYIS</sequence>
<organism evidence="2 3">
    <name type="scientific">Erinaceus europaeus</name>
    <name type="common">Western European hedgehog</name>
    <dbReference type="NCBI Taxonomy" id="9365"/>
    <lineage>
        <taxon>Eukaryota</taxon>
        <taxon>Metazoa</taxon>
        <taxon>Chordata</taxon>
        <taxon>Craniata</taxon>
        <taxon>Vertebrata</taxon>
        <taxon>Euteleostomi</taxon>
        <taxon>Mammalia</taxon>
        <taxon>Eutheria</taxon>
        <taxon>Laurasiatheria</taxon>
        <taxon>Eulipotyphla</taxon>
        <taxon>Erinaceidae</taxon>
        <taxon>Erinaceinae</taxon>
        <taxon>Erinaceus</taxon>
    </lineage>
</organism>
<keyword evidence="2" id="KW-1185">Reference proteome</keyword>
<dbReference type="CDD" id="cd07765">
    <property type="entry name" value="KRAB_A-box"/>
    <property type="match status" value="1"/>
</dbReference>
<dbReference type="PROSITE" id="PS50805">
    <property type="entry name" value="KRAB"/>
    <property type="match status" value="1"/>
</dbReference>
<name>A0ABM3W7V3_ERIEU</name>
<evidence type="ECO:0000259" key="1">
    <source>
        <dbReference type="PROSITE" id="PS50805"/>
    </source>
</evidence>
<dbReference type="GeneID" id="103127273"/>
<dbReference type="PANTHER" id="PTHR14947:SF24">
    <property type="entry name" value="ZINC FINGER PROTEIN 781-RELATED"/>
    <property type="match status" value="1"/>
</dbReference>
<reference evidence="3" key="2">
    <citation type="submission" date="2025-08" db="UniProtKB">
        <authorList>
            <consortium name="RefSeq"/>
        </authorList>
    </citation>
    <scope>IDENTIFICATION</scope>
</reference>
<proteinExistence type="predicted"/>
<dbReference type="InterPro" id="IPR036051">
    <property type="entry name" value="KRAB_dom_sf"/>
</dbReference>
<reference evidence="2" key="1">
    <citation type="submission" date="2025-05" db="UniProtKB">
        <authorList>
            <consortium name="RefSeq"/>
        </authorList>
    </citation>
    <scope>NUCLEOTIDE SEQUENCE [LARGE SCALE GENOMIC DNA]</scope>
</reference>
<dbReference type="Proteomes" id="UP001652624">
    <property type="component" value="Chromosome 2"/>
</dbReference>
<dbReference type="RefSeq" id="XP_060032650.1">
    <property type="nucleotide sequence ID" value="XM_060176667.1"/>
</dbReference>
<dbReference type="Gene3D" id="6.10.140.140">
    <property type="match status" value="1"/>
</dbReference>
<accession>A0ABM3W7V3</accession>
<dbReference type="Pfam" id="PF01352">
    <property type="entry name" value="KRAB"/>
    <property type="match status" value="1"/>
</dbReference>
<feature type="domain" description="KRAB" evidence="1">
    <location>
        <begin position="8"/>
        <end position="86"/>
    </location>
</feature>